<dbReference type="InterPro" id="IPR010982">
    <property type="entry name" value="Lambda_DNA-bd_dom_sf"/>
</dbReference>
<dbReference type="CDD" id="cd00093">
    <property type="entry name" value="HTH_XRE"/>
    <property type="match status" value="1"/>
</dbReference>
<organism evidence="6 8">
    <name type="scientific">Paenibacillus elgii</name>
    <dbReference type="NCBI Taxonomy" id="189691"/>
    <lineage>
        <taxon>Bacteria</taxon>
        <taxon>Bacillati</taxon>
        <taxon>Bacillota</taxon>
        <taxon>Bacilli</taxon>
        <taxon>Bacillales</taxon>
        <taxon>Paenibacillaceae</taxon>
        <taxon>Paenibacillus</taxon>
    </lineage>
</organism>
<dbReference type="SMART" id="SM00530">
    <property type="entry name" value="HTH_XRE"/>
    <property type="match status" value="1"/>
</dbReference>
<keyword evidence="6" id="KW-0238">DNA-binding</keyword>
<evidence type="ECO:0000313" key="9">
    <source>
        <dbReference type="Proteomes" id="UP000244184"/>
    </source>
</evidence>
<name>A0A163YFZ3_9BACL</name>
<dbReference type="STRING" id="1007103.GCA_000213315_04386"/>
<dbReference type="Pfam" id="PF01381">
    <property type="entry name" value="HTH_3"/>
    <property type="match status" value="1"/>
</dbReference>
<reference evidence="7 9" key="3">
    <citation type="submission" date="2018-03" db="EMBL/GenBank/DDBJ databases">
        <title>Genome sequence of Paenibacillus elgii strain AC13 an antimicrobial compound producing bacteria.</title>
        <authorList>
            <person name="Kurokawa A.S."/>
            <person name="Araujo J.F."/>
            <person name="Costa R.A."/>
            <person name="Ortega D.B."/>
            <person name="Pires A.S."/>
            <person name="Pappas G.J.Jr."/>
            <person name="Franco O.L."/>
            <person name="Barreto C."/>
            <person name="Magalhaes B.S."/>
            <person name="Kruger R.H."/>
        </authorList>
    </citation>
    <scope>NUCLEOTIDE SEQUENCE [LARGE SCALE GENOMIC DNA]</scope>
    <source>
        <strain evidence="7 9">AC13</strain>
    </source>
</reference>
<evidence type="ECO:0000256" key="3">
    <source>
        <dbReference type="ARBA" id="ARBA00022989"/>
    </source>
</evidence>
<dbReference type="SUPFAM" id="SSF47413">
    <property type="entry name" value="lambda repressor-like DNA-binding domains"/>
    <property type="match status" value="1"/>
</dbReference>
<dbReference type="Pfam" id="PF06803">
    <property type="entry name" value="DUF1232"/>
    <property type="match status" value="1"/>
</dbReference>
<keyword evidence="4" id="KW-0472">Membrane</keyword>
<reference evidence="6" key="2">
    <citation type="submission" date="2016-01" db="EMBL/GenBank/DDBJ databases">
        <authorList>
            <person name="McClelland M."/>
            <person name="Jain A."/>
            <person name="Saraogi P."/>
            <person name="Mendelson R."/>
            <person name="Westerman R."/>
            <person name="SanMiguel P."/>
            <person name="Csonka L."/>
        </authorList>
    </citation>
    <scope>NUCLEOTIDE SEQUENCE</scope>
    <source>
        <strain evidence="6">M63</strain>
    </source>
</reference>
<dbReference type="Gene3D" id="1.10.260.40">
    <property type="entry name" value="lambda repressor-like DNA-binding domains"/>
    <property type="match status" value="1"/>
</dbReference>
<dbReference type="Proteomes" id="UP000244184">
    <property type="component" value="Unassembled WGS sequence"/>
</dbReference>
<dbReference type="EMBL" id="LQRA01000052">
    <property type="protein sequence ID" value="KZE79371.1"/>
    <property type="molecule type" value="Genomic_DNA"/>
</dbReference>
<accession>A0A163YFZ3</accession>
<evidence type="ECO:0000256" key="4">
    <source>
        <dbReference type="ARBA" id="ARBA00023136"/>
    </source>
</evidence>
<reference evidence="8" key="1">
    <citation type="submission" date="2016-01" db="EMBL/GenBank/DDBJ databases">
        <title>Draft genome of Chromobacterium sp. F49.</title>
        <authorList>
            <person name="Hong K.W."/>
        </authorList>
    </citation>
    <scope>NUCLEOTIDE SEQUENCE [LARGE SCALE GENOMIC DNA]</scope>
    <source>
        <strain evidence="8">M63</strain>
    </source>
</reference>
<dbReference type="InterPro" id="IPR010652">
    <property type="entry name" value="DUF1232"/>
</dbReference>
<dbReference type="eggNOG" id="COG3339">
    <property type="taxonomic scope" value="Bacteria"/>
</dbReference>
<evidence type="ECO:0000259" key="5">
    <source>
        <dbReference type="PROSITE" id="PS50943"/>
    </source>
</evidence>
<dbReference type="AlphaFoldDB" id="A0A163YFZ3"/>
<dbReference type="GO" id="GO:0003677">
    <property type="term" value="F:DNA binding"/>
    <property type="evidence" value="ECO:0007669"/>
    <property type="project" value="UniProtKB-KW"/>
</dbReference>
<evidence type="ECO:0000313" key="6">
    <source>
        <dbReference type="EMBL" id="KZE79371.1"/>
    </source>
</evidence>
<evidence type="ECO:0000313" key="8">
    <source>
        <dbReference type="Proteomes" id="UP000076563"/>
    </source>
</evidence>
<dbReference type="EMBL" id="PYHP01000063">
    <property type="protein sequence ID" value="PUA37090.1"/>
    <property type="molecule type" value="Genomic_DNA"/>
</dbReference>
<dbReference type="GO" id="GO:0012505">
    <property type="term" value="C:endomembrane system"/>
    <property type="evidence" value="ECO:0007669"/>
    <property type="project" value="UniProtKB-SubCell"/>
</dbReference>
<keyword evidence="3" id="KW-1133">Transmembrane helix</keyword>
<dbReference type="InterPro" id="IPR001387">
    <property type="entry name" value="Cro/C1-type_HTH"/>
</dbReference>
<proteinExistence type="predicted"/>
<protein>
    <submittedName>
        <fullName evidence="6">DNA-binding protein</fullName>
    </submittedName>
    <submittedName>
        <fullName evidence="7">DUF1232 domain-containing protein</fullName>
    </submittedName>
</protein>
<keyword evidence="2" id="KW-0812">Transmembrane</keyword>
<dbReference type="OrthoDB" id="9793277at2"/>
<keyword evidence="8" id="KW-1185">Reference proteome</keyword>
<comment type="caution">
    <text evidence="6">The sequence shown here is derived from an EMBL/GenBank/DDBJ whole genome shotgun (WGS) entry which is preliminary data.</text>
</comment>
<evidence type="ECO:0000313" key="7">
    <source>
        <dbReference type="EMBL" id="PUA37090.1"/>
    </source>
</evidence>
<feature type="domain" description="HTH cro/C1-type" evidence="5">
    <location>
        <begin position="14"/>
        <end position="68"/>
    </location>
</feature>
<gene>
    <name evidence="6" type="ORF">AV654_18055</name>
    <name evidence="7" type="ORF">C8Z91_22380</name>
</gene>
<dbReference type="RefSeq" id="WP_063182119.1">
    <property type="nucleotide sequence ID" value="NZ_CP121215.1"/>
</dbReference>
<dbReference type="PROSITE" id="PS50943">
    <property type="entry name" value="HTH_CROC1"/>
    <property type="match status" value="1"/>
</dbReference>
<evidence type="ECO:0000256" key="1">
    <source>
        <dbReference type="ARBA" id="ARBA00004127"/>
    </source>
</evidence>
<comment type="subcellular location">
    <subcellularLocation>
        <location evidence="1">Endomembrane system</location>
        <topology evidence="1">Multi-pass membrane protein</topology>
    </subcellularLocation>
</comment>
<sequence length="221" mass="24620">MTDMKKEPELGSTLKSLLKGRSLSMRKLSLLTGIDTATISRIVNGKQQAKPDHLQQFAVHLGVPTEQLFQAAGFDVGSRQSEQSSDIYASVESIKDVLLSSNLFDRQFTTELVSKELSKYEQYAMTEEGQRIIVDDFRTKVESVNGAGPFIDELRQLYELYCREDTTPERRAIAGSALLYFILSADIIPDYVFPLGYLDDAIAVQIVTGRLSQSAADKIEP</sequence>
<dbReference type="Proteomes" id="UP000076563">
    <property type="component" value="Unassembled WGS sequence"/>
</dbReference>
<evidence type="ECO:0000256" key="2">
    <source>
        <dbReference type="ARBA" id="ARBA00022692"/>
    </source>
</evidence>